<proteinExistence type="predicted"/>
<keyword evidence="1" id="KW-1133">Transmembrane helix</keyword>
<feature type="transmembrane region" description="Helical" evidence="1">
    <location>
        <begin position="64"/>
        <end position="83"/>
    </location>
</feature>
<evidence type="ECO:0000313" key="2">
    <source>
        <dbReference type="EMBL" id="PWH84679.1"/>
    </source>
</evidence>
<protein>
    <submittedName>
        <fullName evidence="2">Uncharacterized protein</fullName>
    </submittedName>
</protein>
<accession>A0A2U2XA50</accession>
<dbReference type="EMBL" id="QFRJ01000012">
    <property type="protein sequence ID" value="PWH84679.1"/>
    <property type="molecule type" value="Genomic_DNA"/>
</dbReference>
<keyword evidence="1" id="KW-0472">Membrane</keyword>
<comment type="caution">
    <text evidence="2">The sequence shown here is derived from an EMBL/GenBank/DDBJ whole genome shotgun (WGS) entry which is preliminary data.</text>
</comment>
<sequence>MVFAVFSLKKKKYLAFFISFFIFSSFLMKTTNFQFANSMGYLMLIPIICFVLILSNFKNYKNELSILVIFTAYNMGEFFKIVLLL</sequence>
<feature type="transmembrane region" description="Helical" evidence="1">
    <location>
        <begin position="12"/>
        <end position="28"/>
    </location>
</feature>
<keyword evidence="1" id="KW-0812">Transmembrane</keyword>
<organism evidence="2 3">
    <name type="scientific">Brumimicrobium oceani</name>
    <dbReference type="NCBI Taxonomy" id="2100725"/>
    <lineage>
        <taxon>Bacteria</taxon>
        <taxon>Pseudomonadati</taxon>
        <taxon>Bacteroidota</taxon>
        <taxon>Flavobacteriia</taxon>
        <taxon>Flavobacteriales</taxon>
        <taxon>Crocinitomicaceae</taxon>
        <taxon>Brumimicrobium</taxon>
    </lineage>
</organism>
<evidence type="ECO:0000256" key="1">
    <source>
        <dbReference type="SAM" id="Phobius"/>
    </source>
</evidence>
<gene>
    <name evidence="2" type="ORF">DIT68_13215</name>
</gene>
<feature type="transmembrane region" description="Helical" evidence="1">
    <location>
        <begin position="40"/>
        <end position="57"/>
    </location>
</feature>
<dbReference type="AlphaFoldDB" id="A0A2U2XA50"/>
<reference evidence="2 3" key="2">
    <citation type="submission" date="2018-05" db="EMBL/GenBank/DDBJ databases">
        <authorList>
            <person name="Lanie J.A."/>
            <person name="Ng W.-L."/>
            <person name="Kazmierczak K.M."/>
            <person name="Andrzejewski T.M."/>
            <person name="Davidsen T.M."/>
            <person name="Wayne K.J."/>
            <person name="Tettelin H."/>
            <person name="Glass J.I."/>
            <person name="Rusch D."/>
            <person name="Podicherti R."/>
            <person name="Tsui H.-C.T."/>
            <person name="Winkler M.E."/>
        </authorList>
    </citation>
    <scope>NUCLEOTIDE SEQUENCE [LARGE SCALE GENOMIC DNA]</scope>
    <source>
        <strain evidence="2 3">C305</strain>
    </source>
</reference>
<reference evidence="2 3" key="1">
    <citation type="submission" date="2018-05" db="EMBL/GenBank/DDBJ databases">
        <title>Brumimicrobium oceani sp. nov., isolated from coastal sediment.</title>
        <authorList>
            <person name="Kou Y."/>
        </authorList>
    </citation>
    <scope>NUCLEOTIDE SEQUENCE [LARGE SCALE GENOMIC DNA]</scope>
    <source>
        <strain evidence="2 3">C305</strain>
    </source>
</reference>
<evidence type="ECO:0000313" key="3">
    <source>
        <dbReference type="Proteomes" id="UP000245370"/>
    </source>
</evidence>
<dbReference type="Proteomes" id="UP000245370">
    <property type="component" value="Unassembled WGS sequence"/>
</dbReference>
<name>A0A2U2XA50_9FLAO</name>
<keyword evidence="3" id="KW-1185">Reference proteome</keyword>